<organism evidence="1">
    <name type="scientific">Cacopsylla melanoneura</name>
    <dbReference type="NCBI Taxonomy" id="428564"/>
    <lineage>
        <taxon>Eukaryota</taxon>
        <taxon>Metazoa</taxon>
        <taxon>Ecdysozoa</taxon>
        <taxon>Arthropoda</taxon>
        <taxon>Hexapoda</taxon>
        <taxon>Insecta</taxon>
        <taxon>Pterygota</taxon>
        <taxon>Neoptera</taxon>
        <taxon>Paraneoptera</taxon>
        <taxon>Hemiptera</taxon>
        <taxon>Sternorrhyncha</taxon>
        <taxon>Psylloidea</taxon>
        <taxon>Psyllidae</taxon>
        <taxon>Psyllinae</taxon>
        <taxon>Cacopsylla</taxon>
    </lineage>
</organism>
<sequence length="136" mass="15172">MRCMSIAVSQGPLQLLLVLNHRQHLQVTLLSEPEPPGAHHIGAGRASSWRRLFTFGPTIGAGLGRVTETHKQLADENGELLNSVWRPKKELGKSFTDCFSMSMSSMMLTTKVCSRDNGVFVLFLHKNVFTFVLFLD</sequence>
<dbReference type="EMBL" id="HBUF01083077">
    <property type="protein sequence ID" value="CAG6633579.1"/>
    <property type="molecule type" value="Transcribed_RNA"/>
</dbReference>
<name>A0A8D8QKD6_9HEMI</name>
<proteinExistence type="predicted"/>
<dbReference type="AlphaFoldDB" id="A0A8D8QKD6"/>
<reference evidence="1" key="1">
    <citation type="submission" date="2021-05" db="EMBL/GenBank/DDBJ databases">
        <authorList>
            <person name="Alioto T."/>
            <person name="Alioto T."/>
            <person name="Gomez Garrido J."/>
        </authorList>
    </citation>
    <scope>NUCLEOTIDE SEQUENCE</scope>
</reference>
<accession>A0A8D8QKD6</accession>
<evidence type="ECO:0000313" key="1">
    <source>
        <dbReference type="EMBL" id="CAG6633579.1"/>
    </source>
</evidence>
<protein>
    <submittedName>
        <fullName evidence="1">Uncharacterized protein</fullName>
    </submittedName>
</protein>